<dbReference type="STRING" id="154538.A0A1M2VTH2"/>
<accession>A0A1M2VTH2</accession>
<evidence type="ECO:0000313" key="2">
    <source>
        <dbReference type="EMBL" id="OJT10909.1"/>
    </source>
</evidence>
<evidence type="ECO:0000313" key="3">
    <source>
        <dbReference type="Proteomes" id="UP000184267"/>
    </source>
</evidence>
<keyword evidence="1" id="KW-0175">Coiled coil</keyword>
<dbReference type="OrthoDB" id="18959at2759"/>
<dbReference type="Proteomes" id="UP000184267">
    <property type="component" value="Unassembled WGS sequence"/>
</dbReference>
<organism evidence="2 3">
    <name type="scientific">Trametes pubescens</name>
    <name type="common">White-rot fungus</name>
    <dbReference type="NCBI Taxonomy" id="154538"/>
    <lineage>
        <taxon>Eukaryota</taxon>
        <taxon>Fungi</taxon>
        <taxon>Dikarya</taxon>
        <taxon>Basidiomycota</taxon>
        <taxon>Agaricomycotina</taxon>
        <taxon>Agaricomycetes</taxon>
        <taxon>Polyporales</taxon>
        <taxon>Polyporaceae</taxon>
        <taxon>Trametes</taxon>
    </lineage>
</organism>
<dbReference type="AlphaFoldDB" id="A0A1M2VTH2"/>
<name>A0A1M2VTH2_TRAPU</name>
<evidence type="ECO:0000256" key="1">
    <source>
        <dbReference type="SAM" id="Coils"/>
    </source>
</evidence>
<feature type="coiled-coil region" evidence="1">
    <location>
        <begin position="44"/>
        <end position="78"/>
    </location>
</feature>
<reference evidence="2 3" key="1">
    <citation type="submission" date="2016-10" db="EMBL/GenBank/DDBJ databases">
        <title>Genome sequence of the basidiomycete white-rot fungus Trametes pubescens.</title>
        <authorList>
            <person name="Makela M.R."/>
            <person name="Granchi Z."/>
            <person name="Peng M."/>
            <person name="De Vries R.P."/>
            <person name="Grigoriev I."/>
            <person name="Riley R."/>
            <person name="Hilden K."/>
        </authorList>
    </citation>
    <scope>NUCLEOTIDE SEQUENCE [LARGE SCALE GENOMIC DNA]</scope>
    <source>
        <strain evidence="2 3">FBCC735</strain>
    </source>
</reference>
<proteinExistence type="predicted"/>
<dbReference type="EMBL" id="MNAD01000712">
    <property type="protein sequence ID" value="OJT10909.1"/>
    <property type="molecule type" value="Genomic_DNA"/>
</dbReference>
<keyword evidence="3" id="KW-1185">Reference proteome</keyword>
<gene>
    <name evidence="2" type="ORF">TRAPUB_12593</name>
</gene>
<comment type="caution">
    <text evidence="2">The sequence shown here is derived from an EMBL/GenBank/DDBJ whole genome shotgun (WGS) entry which is preliminary data.</text>
</comment>
<sequence length="99" mass="11151">MVRSITQEAADIASKILNARLTLKRLRRAHLCPRLTIPSANAQLDAQVAEMHELDNELQELEGQIEDVKERVKAGARDVERLRLTRPRLSGLLGFVIGR</sequence>
<protein>
    <submittedName>
        <fullName evidence="2">Uncharacterized protein</fullName>
    </submittedName>
</protein>